<comment type="subcellular location">
    <subcellularLocation>
        <location evidence="1">Cell membrane</location>
        <topology evidence="1">Multi-pass membrane protein</topology>
    </subcellularLocation>
</comment>
<dbReference type="HOGENOM" id="CLU_574825_0_0_0"/>
<evidence type="ECO:0000313" key="8">
    <source>
        <dbReference type="Proteomes" id="UP000006793"/>
    </source>
</evidence>
<keyword evidence="3" id="KW-0812">Transmembrane</keyword>
<keyword evidence="2" id="KW-1003">Cell membrane</keyword>
<dbReference type="InParanoid" id="F8ACP2"/>
<proteinExistence type="predicted"/>
<dbReference type="AlphaFoldDB" id="F8ACP2"/>
<evidence type="ECO:0000313" key="7">
    <source>
        <dbReference type="EMBL" id="AEH45821.1"/>
    </source>
</evidence>
<evidence type="ECO:0000256" key="2">
    <source>
        <dbReference type="ARBA" id="ARBA00022475"/>
    </source>
</evidence>
<sequence>MFRWSKSGSPSSEWIITDRAVDLRKPRARARPEKFAIPDSRRVHILTIGGSGSGKSRLLMDEIRRAVEIGWDLVVIDPKGEMDRSALFPVMFEAALKSNRLEDLAYTDLADPEVSFRFNPFSFPFPGDAGLDEVANLLVAMIEKGKEPFFRQQAFKVCKFAIYAYDYLKRREGKEPTFSISVLQEITTYEWIKSQVEIFTREAMVDPRGKMIALMGGSVAELDPRKFEETISSLSNLMSQISVGSIREIIDVKDNPVFTRPWKGKGILLYIFTASMTLPETSRMFSKLVLTWLLTTAGKIYRRDEGRLKRRLLVVVDEAARAVFPEMINLVDKARGAGIYLHFAAQSIANFDVELGSAAKRNELLANFGTQIFLYCGDDECTGRYVTEKGGTVVLPEVVKGSGGLGADGIVREKEVYVIRPGAISTLEPPDQERNLGGQFIAFTPDKKGVRVLTGRVKHIPSANIRIKGMKTVRV</sequence>
<name>F8ACP2_THEID</name>
<dbReference type="GO" id="GO:0005886">
    <property type="term" value="C:plasma membrane"/>
    <property type="evidence" value="ECO:0007669"/>
    <property type="project" value="UniProtKB-SubCell"/>
</dbReference>
<feature type="domain" description="TraD/TraG TraM recognition site" evidence="6">
    <location>
        <begin position="311"/>
        <end position="393"/>
    </location>
</feature>
<dbReference type="Proteomes" id="UP000006793">
    <property type="component" value="Chromosome"/>
</dbReference>
<evidence type="ECO:0000259" key="6">
    <source>
        <dbReference type="Pfam" id="PF12696"/>
    </source>
</evidence>
<accession>F8ACP2</accession>
<dbReference type="STRING" id="667014.Thein_1967"/>
<dbReference type="InterPro" id="IPR032689">
    <property type="entry name" value="TraG-D_C"/>
</dbReference>
<gene>
    <name evidence="7" type="ordered locus">Thein_1967</name>
</gene>
<evidence type="ECO:0000256" key="1">
    <source>
        <dbReference type="ARBA" id="ARBA00004651"/>
    </source>
</evidence>
<dbReference type="PaxDb" id="667014-Thein_1967"/>
<keyword evidence="5" id="KW-0472">Membrane</keyword>
<evidence type="ECO:0000256" key="3">
    <source>
        <dbReference type="ARBA" id="ARBA00022692"/>
    </source>
</evidence>
<protein>
    <recommendedName>
        <fullName evidence="6">TraD/TraG TraM recognition site domain-containing protein</fullName>
    </recommendedName>
</protein>
<dbReference type="PANTHER" id="PTHR37937">
    <property type="entry name" value="CONJUGATIVE TRANSFER: DNA TRANSPORT"/>
    <property type="match status" value="1"/>
</dbReference>
<dbReference type="CDD" id="cd01127">
    <property type="entry name" value="TrwB_TraG_TraD_VirD4"/>
    <property type="match status" value="2"/>
</dbReference>
<dbReference type="OrthoDB" id="9766496at2"/>
<dbReference type="EMBL" id="CP002683">
    <property type="protein sequence ID" value="AEH45821.1"/>
    <property type="molecule type" value="Genomic_DNA"/>
</dbReference>
<dbReference type="Gene3D" id="3.40.50.300">
    <property type="entry name" value="P-loop containing nucleotide triphosphate hydrolases"/>
    <property type="match status" value="2"/>
</dbReference>
<evidence type="ECO:0000256" key="4">
    <source>
        <dbReference type="ARBA" id="ARBA00022989"/>
    </source>
</evidence>
<dbReference type="InterPro" id="IPR027417">
    <property type="entry name" value="P-loop_NTPase"/>
</dbReference>
<keyword evidence="4" id="KW-1133">Transmembrane helix</keyword>
<dbReference type="InterPro" id="IPR051539">
    <property type="entry name" value="T4SS-coupling_protein"/>
</dbReference>
<dbReference type="KEGG" id="tid:Thein_1967"/>
<dbReference type="RefSeq" id="WP_013908560.1">
    <property type="nucleotide sequence ID" value="NC_015681.1"/>
</dbReference>
<dbReference type="SUPFAM" id="SSF52540">
    <property type="entry name" value="P-loop containing nucleoside triphosphate hydrolases"/>
    <property type="match status" value="1"/>
</dbReference>
<dbReference type="eggNOG" id="COG3505">
    <property type="taxonomic scope" value="Bacteria"/>
</dbReference>
<dbReference type="PANTHER" id="PTHR37937:SF1">
    <property type="entry name" value="CONJUGATIVE TRANSFER: DNA TRANSPORT"/>
    <property type="match status" value="1"/>
</dbReference>
<reference evidence="8" key="1">
    <citation type="submission" date="2011-04" db="EMBL/GenBank/DDBJ databases">
        <title>The complete genome of Thermodesulfatator indicus DSM 15286.</title>
        <authorList>
            <person name="Lucas S."/>
            <person name="Copeland A."/>
            <person name="Lapidus A."/>
            <person name="Bruce D."/>
            <person name="Goodwin L."/>
            <person name="Pitluck S."/>
            <person name="Peters L."/>
            <person name="Kyrpides N."/>
            <person name="Mavromatis K."/>
            <person name="Pagani I."/>
            <person name="Ivanova N."/>
            <person name="Saunders L."/>
            <person name="Detter J.C."/>
            <person name="Tapia R."/>
            <person name="Han C."/>
            <person name="Land M."/>
            <person name="Hauser L."/>
            <person name="Markowitz V."/>
            <person name="Cheng J.-F."/>
            <person name="Hugenholtz P."/>
            <person name="Woyke T."/>
            <person name="Wu D."/>
            <person name="Spring S."/>
            <person name="Schroeder M."/>
            <person name="Brambilla E."/>
            <person name="Klenk H.-P."/>
            <person name="Eisen J.A."/>
        </authorList>
    </citation>
    <scope>NUCLEOTIDE SEQUENCE [LARGE SCALE GENOMIC DNA]</scope>
    <source>
        <strain evidence="8">DSM 15286 / JCM 11887 / CIR29812</strain>
    </source>
</reference>
<organism evidence="7 8">
    <name type="scientific">Thermodesulfatator indicus (strain DSM 15286 / JCM 11887 / CIR29812)</name>
    <dbReference type="NCBI Taxonomy" id="667014"/>
    <lineage>
        <taxon>Bacteria</taxon>
        <taxon>Pseudomonadati</taxon>
        <taxon>Thermodesulfobacteriota</taxon>
        <taxon>Thermodesulfobacteria</taxon>
        <taxon>Thermodesulfobacteriales</taxon>
        <taxon>Thermodesulfatatoraceae</taxon>
        <taxon>Thermodesulfatator</taxon>
    </lineage>
</organism>
<evidence type="ECO:0000256" key="5">
    <source>
        <dbReference type="ARBA" id="ARBA00023136"/>
    </source>
</evidence>
<keyword evidence="8" id="KW-1185">Reference proteome</keyword>
<dbReference type="Pfam" id="PF12696">
    <property type="entry name" value="TraG-D_C"/>
    <property type="match status" value="1"/>
</dbReference>
<reference evidence="7 8" key="2">
    <citation type="journal article" date="2012" name="Stand. Genomic Sci.">
        <title>Complete genome sequence of the thermophilic sulfate-reducing ocean bacterium Thermodesulfatator indicus type strain (CIR29812(T)).</title>
        <authorList>
            <person name="Anderson I."/>
            <person name="Saunders E."/>
            <person name="Lapidus A."/>
            <person name="Nolan M."/>
            <person name="Lucas S."/>
            <person name="Tice H."/>
            <person name="Del Rio T.G."/>
            <person name="Cheng J.F."/>
            <person name="Han C."/>
            <person name="Tapia R."/>
            <person name="Goodwin L.A."/>
            <person name="Pitluck S."/>
            <person name="Liolios K."/>
            <person name="Mavromatis K."/>
            <person name="Pagani I."/>
            <person name="Ivanova N."/>
            <person name="Mikhailova N."/>
            <person name="Pati A."/>
            <person name="Chen A."/>
            <person name="Palaniappan K."/>
            <person name="Land M."/>
            <person name="Hauser L."/>
            <person name="Jeffries C.D."/>
            <person name="Chang Y.J."/>
            <person name="Brambilla E.M."/>
            <person name="Rohde M."/>
            <person name="Spring S."/>
            <person name="Goker M."/>
            <person name="Detter J.C."/>
            <person name="Woyke T."/>
            <person name="Bristow J."/>
            <person name="Eisen J.A."/>
            <person name="Markowitz V."/>
            <person name="Hugenholtz P."/>
            <person name="Kyrpides N.C."/>
            <person name="Klenk H.P."/>
        </authorList>
    </citation>
    <scope>NUCLEOTIDE SEQUENCE [LARGE SCALE GENOMIC DNA]</scope>
    <source>
        <strain evidence="8">DSM 15286 / JCM 11887 / CIR29812</strain>
    </source>
</reference>